<dbReference type="InterPro" id="IPR011050">
    <property type="entry name" value="Pectin_lyase_fold/virulence"/>
</dbReference>
<dbReference type="Gene3D" id="2.60.40.4070">
    <property type="match status" value="1"/>
</dbReference>
<evidence type="ECO:0000313" key="4">
    <source>
        <dbReference type="Proteomes" id="UP000178417"/>
    </source>
</evidence>
<feature type="signal peptide" evidence="1">
    <location>
        <begin position="1"/>
        <end position="19"/>
    </location>
</feature>
<name>A0A1F4SVE6_UNCSA</name>
<keyword evidence="1" id="KW-0732">Signal</keyword>
<dbReference type="SUPFAM" id="SSF51126">
    <property type="entry name" value="Pectin lyase-like"/>
    <property type="match status" value="1"/>
</dbReference>
<reference evidence="3 4" key="1">
    <citation type="journal article" date="2016" name="Nat. Commun.">
        <title>Thousands of microbial genomes shed light on interconnected biogeochemical processes in an aquifer system.</title>
        <authorList>
            <person name="Anantharaman K."/>
            <person name="Brown C.T."/>
            <person name="Hug L.A."/>
            <person name="Sharon I."/>
            <person name="Castelle C.J."/>
            <person name="Probst A.J."/>
            <person name="Thomas B.C."/>
            <person name="Singh A."/>
            <person name="Wilkins M.J."/>
            <person name="Karaoz U."/>
            <person name="Brodie E.L."/>
            <person name="Williams K.H."/>
            <person name="Hubbard S.S."/>
            <person name="Banfield J.F."/>
        </authorList>
    </citation>
    <scope>NUCLEOTIDE SEQUENCE [LARGE SCALE GENOMIC DNA]</scope>
</reference>
<accession>A0A1F4SVE6</accession>
<dbReference type="Gene3D" id="2.160.20.10">
    <property type="entry name" value="Single-stranded right-handed beta-helix, Pectin lyase-like"/>
    <property type="match status" value="1"/>
</dbReference>
<sequence length="860" mass="92638">MKKILALFFLCFLQFSSYAITFTVTNCASSPLVNGSLPWAVEQANSSGTNVVINFNISTTETGYVTEGGVSFWRIELASPLSLSYDGIFINGSSQKENQGDSNLSGPEIEITAASGSNMESLIKIHAVNNCTIEGLAINGSPGYGVFISYGNYNRLSGNYIGTTVSGEAAKPNISDGIYIEGADHNTIGGIISSEGNLISGNGRYGVYLNLSTYNNVFLNKIGVSSNESGSIKNTRSGIYLYNQSRYQTIRSNVIAFNGTASYPYGVLLDGTETRDNFISQNKSFSNYGAGIKLLNYANRSIVPPTIASVEVYPVSNRTYLFGTSEGNAYIEIFQSVTDETDAAGEGKIFIGSTEADLLGNWLMSISGTYEGEITATQTDGNFNTSQFAVKLSVVSSGVEHRPDGEIALILGGADYVGSGIINASGLNQTKTKNIYYGQTASFYIKAKNQGTTDEAFVVYGTKSDASWEVTYYSATAEGINITSSVTLDGWQTAVLATAEEITFRVEAKSLTSETSTKNLYITIVSSNDAVKKDVVAAVANSRVSPDTFDHFTFDYPSTTEAAASFLLTIEARNVLGDITTEVNSQTNLSVDYGTILPSSIESSQFSDDGIWSGNITLSKAGKRKITALAVDATGSFEITVYNAEKEFSEDSLDVSVRVPSGLTSDEVSISISEINSLPGSSPSNKWQAGKIIELTANVDNFQKPLTVTLPLYPGAKSPEVYYWTDSSWSQDGLTKETVTSSSITFSTMHLTVFVPFGDASTNQFTFGPSPYNPERDNTAYFWYWLNADSATSIYVVNISGGLIYKREFIAGVNGGQGGLNQIAWEGRDHYGRMLENGVYLYKIVQGLNVIAKGKFIVLR</sequence>
<evidence type="ECO:0000259" key="2">
    <source>
        <dbReference type="Pfam" id="PF05048"/>
    </source>
</evidence>
<comment type="caution">
    <text evidence="3">The sequence shown here is derived from an EMBL/GenBank/DDBJ whole genome shotgun (WGS) entry which is preliminary data.</text>
</comment>
<feature type="chain" id="PRO_5009514463" description="Periplasmic copper-binding protein NosD beta helix domain-containing protein" evidence="1">
    <location>
        <begin position="20"/>
        <end position="860"/>
    </location>
</feature>
<protein>
    <recommendedName>
        <fullName evidence="2">Periplasmic copper-binding protein NosD beta helix domain-containing protein</fullName>
    </recommendedName>
</protein>
<dbReference type="Proteomes" id="UP000178417">
    <property type="component" value="Unassembled WGS sequence"/>
</dbReference>
<dbReference type="Pfam" id="PF05048">
    <property type="entry name" value="NosD"/>
    <property type="match status" value="1"/>
</dbReference>
<feature type="domain" description="Periplasmic copper-binding protein NosD beta helix" evidence="2">
    <location>
        <begin position="81"/>
        <end position="222"/>
    </location>
</feature>
<dbReference type="InterPro" id="IPR012334">
    <property type="entry name" value="Pectin_lyas_fold"/>
</dbReference>
<gene>
    <name evidence="3" type="ORF">A2310_08385</name>
</gene>
<dbReference type="InterPro" id="IPR006626">
    <property type="entry name" value="PbH1"/>
</dbReference>
<dbReference type="SMART" id="SM00710">
    <property type="entry name" value="PbH1"/>
    <property type="match status" value="6"/>
</dbReference>
<dbReference type="InterPro" id="IPR007742">
    <property type="entry name" value="NosD_dom"/>
</dbReference>
<organism evidence="3 4">
    <name type="scientific">candidate division WOR-1 bacterium RIFOXYB2_FULL_37_13</name>
    <dbReference type="NCBI Taxonomy" id="1802579"/>
    <lineage>
        <taxon>Bacteria</taxon>
        <taxon>Bacillati</taxon>
        <taxon>Saganbacteria</taxon>
    </lineage>
</organism>
<evidence type="ECO:0000256" key="1">
    <source>
        <dbReference type="SAM" id="SignalP"/>
    </source>
</evidence>
<proteinExistence type="predicted"/>
<dbReference type="STRING" id="1802579.A2310_08385"/>
<evidence type="ECO:0000313" key="3">
    <source>
        <dbReference type="EMBL" id="OGC24412.1"/>
    </source>
</evidence>
<dbReference type="AlphaFoldDB" id="A0A1F4SVE6"/>
<dbReference type="EMBL" id="MEUB01000009">
    <property type="protein sequence ID" value="OGC24412.1"/>
    <property type="molecule type" value="Genomic_DNA"/>
</dbReference>